<comment type="caution">
    <text evidence="11">The sequence shown here is derived from an EMBL/GenBank/DDBJ whole genome shotgun (WGS) entry which is preliminary data.</text>
</comment>
<dbReference type="EMBL" id="AYKW01000006">
    <property type="protein sequence ID" value="PIL34219.1"/>
    <property type="molecule type" value="Genomic_DNA"/>
</dbReference>
<dbReference type="PROSITE" id="PS50920">
    <property type="entry name" value="SOLCAR"/>
    <property type="match status" value="3"/>
</dbReference>
<evidence type="ECO:0000256" key="7">
    <source>
        <dbReference type="ARBA" id="ARBA00023136"/>
    </source>
</evidence>
<feature type="compositionally biased region" description="Basic and acidic residues" evidence="10">
    <location>
        <begin position="452"/>
        <end position="540"/>
    </location>
</feature>
<evidence type="ECO:0000313" key="12">
    <source>
        <dbReference type="Proteomes" id="UP000230002"/>
    </source>
</evidence>
<dbReference type="PANTHER" id="PTHR24089">
    <property type="entry name" value="SOLUTE CARRIER FAMILY 25"/>
    <property type="match status" value="1"/>
</dbReference>
<dbReference type="InterPro" id="IPR002067">
    <property type="entry name" value="MCP"/>
</dbReference>
<dbReference type="InterPro" id="IPR023395">
    <property type="entry name" value="MCP_dom_sf"/>
</dbReference>
<feature type="compositionally biased region" description="Basic and acidic residues" evidence="10">
    <location>
        <begin position="56"/>
        <end position="66"/>
    </location>
</feature>
<dbReference type="Proteomes" id="UP000230002">
    <property type="component" value="Unassembled WGS sequence"/>
</dbReference>
<evidence type="ECO:0000313" key="11">
    <source>
        <dbReference type="EMBL" id="PIL34219.1"/>
    </source>
</evidence>
<gene>
    <name evidence="11" type="ORF">GSI_03930</name>
</gene>
<keyword evidence="7 8" id="KW-0472">Membrane</keyword>
<evidence type="ECO:0000256" key="4">
    <source>
        <dbReference type="ARBA" id="ARBA00022737"/>
    </source>
</evidence>
<feature type="repeat" description="Solcar" evidence="8">
    <location>
        <begin position="729"/>
        <end position="855"/>
    </location>
</feature>
<dbReference type="STRING" id="1077348.A0A2G8SKC5"/>
<keyword evidence="2" id="KW-0813">Transport</keyword>
<evidence type="ECO:0000256" key="5">
    <source>
        <dbReference type="ARBA" id="ARBA00022989"/>
    </source>
</evidence>
<feature type="coiled-coil region" evidence="9">
    <location>
        <begin position="139"/>
        <end position="177"/>
    </location>
</feature>
<reference evidence="11 12" key="1">
    <citation type="journal article" date="2015" name="Sci. Rep.">
        <title>Chromosome-level genome map provides insights into diverse defense mechanisms in the medicinal fungus Ganoderma sinense.</title>
        <authorList>
            <person name="Zhu Y."/>
            <person name="Xu J."/>
            <person name="Sun C."/>
            <person name="Zhou S."/>
            <person name="Xu H."/>
            <person name="Nelson D.R."/>
            <person name="Qian J."/>
            <person name="Song J."/>
            <person name="Luo H."/>
            <person name="Xiang L."/>
            <person name="Li Y."/>
            <person name="Xu Z."/>
            <person name="Ji A."/>
            <person name="Wang L."/>
            <person name="Lu S."/>
            <person name="Hayward A."/>
            <person name="Sun W."/>
            <person name="Li X."/>
            <person name="Schwartz D.C."/>
            <person name="Wang Y."/>
            <person name="Chen S."/>
        </authorList>
    </citation>
    <scope>NUCLEOTIDE SEQUENCE [LARGE SCALE GENOMIC DNA]</scope>
    <source>
        <strain evidence="11 12">ZZ0214-1</strain>
    </source>
</reference>
<dbReference type="InterPro" id="IPR018108">
    <property type="entry name" value="MCP_transmembrane"/>
</dbReference>
<dbReference type="SUPFAM" id="SSF103506">
    <property type="entry name" value="Mitochondrial carrier"/>
    <property type="match status" value="1"/>
</dbReference>
<accession>A0A2G8SKC5</accession>
<proteinExistence type="predicted"/>
<keyword evidence="3 8" id="KW-0812">Transmembrane</keyword>
<evidence type="ECO:0000256" key="1">
    <source>
        <dbReference type="ARBA" id="ARBA00004225"/>
    </source>
</evidence>
<feature type="compositionally biased region" description="Low complexity" evidence="10">
    <location>
        <begin position="412"/>
        <end position="425"/>
    </location>
</feature>
<evidence type="ECO:0000256" key="9">
    <source>
        <dbReference type="SAM" id="Coils"/>
    </source>
</evidence>
<dbReference type="Gene3D" id="1.50.40.10">
    <property type="entry name" value="Mitochondrial carrier domain"/>
    <property type="match status" value="1"/>
</dbReference>
<feature type="region of interest" description="Disordered" evidence="10">
    <location>
        <begin position="274"/>
        <end position="297"/>
    </location>
</feature>
<sequence>MPDNTAPSTPRVVPGAPPPAPLSKSQKKKRKGGAKTKEESEAGSHVAVDATAASPIEEKPAVENDVKEEVVAPQLTVQPSEGEAVTPVGDHKASPIVEMLNKRLKANSKKITRIQNYQNEPPEKLNEDQKRLLKTLPTLEAVSKELEEVKKAIEVHEAEVAQELAFVKAEAARAQEERIRDAVTATQAEYLDKTAELVTFLRLHGMLSNKHPDAMALDLSEREGIAIYSITETLFHEILPGKTEMIQGIFTGEGEHLDIPYSRIREIQDRFLRPPPPQEKPIEMPEPEPAPVEAPSVGGVPPSVSTSGGIHFIMTDELAEAAAEAENHPEGNEWVDVQGPIDPEPAEVEVTETIVEAQLNGHTVVEDTLTITTTTEVPASVGQLNWADEDHEELPSLANLQAHYGTSGEATPVPEAESMAPEPAEVNGNSPAVDDDGFTTTQRGGRGRGRGFRGERGGFRGERGYRGGFRGEHRGGRGGYRGEHGERGSYRGEHGERGGFRGEHSERGGFRGEGGERGGRGGWRGGERGFRGRPDGEWRGGRGGRGRGRAFLPVYVLFEYSAPSYAFGVSLWTLGLLLHAVQLVHSHAMTSPQEPSPALQPKQEFEPPAHTVKIAEREQKMQEKPATQWLSPQLSSYFIAGGIAGAASRTVVSPLERLKIIQQVQPPSSDRQYKGVWNSLVRMWREEGFKGYMRGNGINCLRIIPYSAVQFTTYEQLKKWFTGYGAKQLDTSTRLCAGALAGITSVCTTYPLDLVRSRLSIATASIPTMQASVASSSSAAQPVLASAYHTASTAARSTAQSLFSAKELTVWGMTLKVMREEGGVRALYRGLVATAMGVAPYVGINFAAYEALRGVITPPGKTGAHRKLACGALAGSISQTLTYPFDVLRRKMQVRGLDALGYKYNGALDALQSIARTEGVRGLYRGLWPNLLKVAPSIATSFFTYELVKEMLGAS</sequence>
<evidence type="ECO:0000256" key="8">
    <source>
        <dbReference type="PROSITE-ProRule" id="PRU00282"/>
    </source>
</evidence>
<feature type="repeat" description="Solcar" evidence="8">
    <location>
        <begin position="862"/>
        <end position="951"/>
    </location>
</feature>
<dbReference type="GO" id="GO:0031966">
    <property type="term" value="C:mitochondrial membrane"/>
    <property type="evidence" value="ECO:0007669"/>
    <property type="project" value="UniProtKB-SubCell"/>
</dbReference>
<feature type="region of interest" description="Disordered" evidence="10">
    <location>
        <begin position="1"/>
        <end position="66"/>
    </location>
</feature>
<dbReference type="AlphaFoldDB" id="A0A2G8SKC5"/>
<comment type="subcellular location">
    <subcellularLocation>
        <location evidence="1">Mitochondrion membrane</location>
        <topology evidence="1">Multi-pass membrane protein</topology>
    </subcellularLocation>
</comment>
<keyword evidence="6" id="KW-0496">Mitochondrion</keyword>
<evidence type="ECO:0000256" key="10">
    <source>
        <dbReference type="SAM" id="MobiDB-lite"/>
    </source>
</evidence>
<keyword evidence="9" id="KW-0175">Coiled coil</keyword>
<dbReference type="Pfam" id="PF00153">
    <property type="entry name" value="Mito_carr"/>
    <property type="match status" value="3"/>
</dbReference>
<feature type="repeat" description="Solcar" evidence="8">
    <location>
        <begin position="632"/>
        <end position="720"/>
    </location>
</feature>
<keyword evidence="12" id="KW-1185">Reference proteome</keyword>
<feature type="compositionally biased region" description="Basic residues" evidence="10">
    <location>
        <begin position="25"/>
        <end position="34"/>
    </location>
</feature>
<organism evidence="11 12">
    <name type="scientific">Ganoderma sinense ZZ0214-1</name>
    <dbReference type="NCBI Taxonomy" id="1077348"/>
    <lineage>
        <taxon>Eukaryota</taxon>
        <taxon>Fungi</taxon>
        <taxon>Dikarya</taxon>
        <taxon>Basidiomycota</taxon>
        <taxon>Agaricomycotina</taxon>
        <taxon>Agaricomycetes</taxon>
        <taxon>Polyporales</taxon>
        <taxon>Polyporaceae</taxon>
        <taxon>Ganoderma</taxon>
    </lineage>
</organism>
<keyword evidence="4" id="KW-0677">Repeat</keyword>
<name>A0A2G8SKC5_9APHY</name>
<feature type="region of interest" description="Disordered" evidence="10">
    <location>
        <begin position="406"/>
        <end position="543"/>
    </location>
</feature>
<evidence type="ECO:0000256" key="2">
    <source>
        <dbReference type="ARBA" id="ARBA00022448"/>
    </source>
</evidence>
<evidence type="ECO:0000256" key="6">
    <source>
        <dbReference type="ARBA" id="ARBA00023128"/>
    </source>
</evidence>
<dbReference type="OrthoDB" id="270584at2759"/>
<dbReference type="PRINTS" id="PR00926">
    <property type="entry name" value="MITOCARRIER"/>
</dbReference>
<dbReference type="GO" id="GO:0055085">
    <property type="term" value="P:transmembrane transport"/>
    <property type="evidence" value="ECO:0007669"/>
    <property type="project" value="InterPro"/>
</dbReference>
<keyword evidence="5" id="KW-1133">Transmembrane helix</keyword>
<protein>
    <submittedName>
        <fullName evidence="11">Transporter</fullName>
    </submittedName>
</protein>
<evidence type="ECO:0000256" key="3">
    <source>
        <dbReference type="ARBA" id="ARBA00022692"/>
    </source>
</evidence>